<dbReference type="PANTHER" id="PTHR10746">
    <property type="entry name" value="50S RIBOSOMAL PROTEIN L4"/>
    <property type="match status" value="1"/>
</dbReference>
<feature type="region of interest" description="Disordered" evidence="6">
    <location>
        <begin position="43"/>
        <end position="67"/>
    </location>
</feature>
<dbReference type="Gene3D" id="3.40.1370.10">
    <property type="match status" value="1"/>
</dbReference>
<dbReference type="NCBIfam" id="TIGR03953">
    <property type="entry name" value="rplD_bact"/>
    <property type="match status" value="1"/>
</dbReference>
<reference evidence="7" key="1">
    <citation type="submission" date="2024-05" db="EMBL/GenBank/DDBJ databases">
        <title>Genome sequencing of novel strain.</title>
        <authorList>
            <person name="Ganbat D."/>
            <person name="Ganbat S."/>
            <person name="Lee S.-J."/>
        </authorList>
    </citation>
    <scope>NUCLEOTIDE SEQUENCE</scope>
    <source>
        <strain evidence="7">SMD15-11</strain>
    </source>
</reference>
<comment type="function">
    <text evidence="5">Forms part of the polypeptide exit tunnel.</text>
</comment>
<gene>
    <name evidence="5 7" type="primary">rplD</name>
    <name evidence="7" type="ORF">AAIA72_14145</name>
</gene>
<dbReference type="Pfam" id="PF00573">
    <property type="entry name" value="Ribosomal_L4"/>
    <property type="match status" value="1"/>
</dbReference>
<evidence type="ECO:0000256" key="5">
    <source>
        <dbReference type="HAMAP-Rule" id="MF_01328"/>
    </source>
</evidence>
<dbReference type="AlphaFoldDB" id="A0AB39UUG1"/>
<evidence type="ECO:0000256" key="6">
    <source>
        <dbReference type="SAM" id="MobiDB-lite"/>
    </source>
</evidence>
<dbReference type="GO" id="GO:1990904">
    <property type="term" value="C:ribonucleoprotein complex"/>
    <property type="evidence" value="ECO:0007669"/>
    <property type="project" value="UniProtKB-KW"/>
</dbReference>
<keyword evidence="5" id="KW-0699">rRNA-binding</keyword>
<keyword evidence="5" id="KW-0694">RNA-binding</keyword>
<comment type="function">
    <text evidence="5">One of the primary rRNA binding proteins, this protein initially binds near the 5'-end of the 23S rRNA. It is important during the early stages of 50S assembly. It makes multiple contacts with different domains of the 23S rRNA in the assembled 50S subunit and ribosome.</text>
</comment>
<comment type="similarity">
    <text evidence="1 5">Belongs to the universal ribosomal protein uL4 family.</text>
</comment>
<dbReference type="InterPro" id="IPR023574">
    <property type="entry name" value="Ribosomal_uL4_dom_sf"/>
</dbReference>
<keyword evidence="2 5" id="KW-0689">Ribosomal protein</keyword>
<dbReference type="GO" id="GO:0005840">
    <property type="term" value="C:ribosome"/>
    <property type="evidence" value="ECO:0007669"/>
    <property type="project" value="UniProtKB-KW"/>
</dbReference>
<sequence>MELLVKGSENAKVAVSDETFGREFNESLVHQVVESYLAGARQGTKAQKTRAQVSGGGKKPWRQKGTGRARAGSIRSPIWVGGGKAFAATPRDYSKKVNRKMYRAALRSILSELVRQDRLVVVDDIKVEEPRTKLFVGKMKELDVQDALFVTGEVDTNLYLSARNVPNVDVIDVAAINPVSLIAYEKVVMSVPALKKVEEMLG</sequence>
<comment type="subunit">
    <text evidence="5">Part of the 50S ribosomal subunit.</text>
</comment>
<protein>
    <recommendedName>
        <fullName evidence="4 5">Large ribosomal subunit protein uL4</fullName>
    </recommendedName>
</protein>
<evidence type="ECO:0000313" key="7">
    <source>
        <dbReference type="EMBL" id="XDT71921.1"/>
    </source>
</evidence>
<dbReference type="KEGG" id="tcd:AAIA72_14145"/>
<dbReference type="HAMAP" id="MF_01328_B">
    <property type="entry name" value="Ribosomal_uL4_B"/>
    <property type="match status" value="1"/>
</dbReference>
<name>A0AB39UUG1_9GAMM</name>
<dbReference type="InterPro" id="IPR013005">
    <property type="entry name" value="Ribosomal_uL4-like"/>
</dbReference>
<proteinExistence type="inferred from homology"/>
<dbReference type="GO" id="GO:0019843">
    <property type="term" value="F:rRNA binding"/>
    <property type="evidence" value="ECO:0007669"/>
    <property type="project" value="UniProtKB-UniRule"/>
</dbReference>
<evidence type="ECO:0000256" key="1">
    <source>
        <dbReference type="ARBA" id="ARBA00010528"/>
    </source>
</evidence>
<organism evidence="7">
    <name type="scientific">Thermohahella caldifontis</name>
    <dbReference type="NCBI Taxonomy" id="3142973"/>
    <lineage>
        <taxon>Bacteria</taxon>
        <taxon>Pseudomonadati</taxon>
        <taxon>Pseudomonadota</taxon>
        <taxon>Gammaproteobacteria</taxon>
        <taxon>Oceanospirillales</taxon>
        <taxon>Hahellaceae</taxon>
        <taxon>Thermohahella</taxon>
    </lineage>
</organism>
<keyword evidence="3 5" id="KW-0687">Ribonucleoprotein</keyword>
<dbReference type="GO" id="GO:0006412">
    <property type="term" value="P:translation"/>
    <property type="evidence" value="ECO:0007669"/>
    <property type="project" value="UniProtKB-UniRule"/>
</dbReference>
<evidence type="ECO:0000256" key="3">
    <source>
        <dbReference type="ARBA" id="ARBA00023274"/>
    </source>
</evidence>
<dbReference type="RefSeq" id="WP_369600942.1">
    <property type="nucleotide sequence ID" value="NZ_CP154858.1"/>
</dbReference>
<dbReference type="GO" id="GO:0003735">
    <property type="term" value="F:structural constituent of ribosome"/>
    <property type="evidence" value="ECO:0007669"/>
    <property type="project" value="InterPro"/>
</dbReference>
<dbReference type="EMBL" id="CP154858">
    <property type="protein sequence ID" value="XDT71921.1"/>
    <property type="molecule type" value="Genomic_DNA"/>
</dbReference>
<accession>A0AB39UUG1</accession>
<evidence type="ECO:0000256" key="2">
    <source>
        <dbReference type="ARBA" id="ARBA00022980"/>
    </source>
</evidence>
<evidence type="ECO:0000256" key="4">
    <source>
        <dbReference type="ARBA" id="ARBA00035244"/>
    </source>
</evidence>
<dbReference type="InterPro" id="IPR002136">
    <property type="entry name" value="Ribosomal_uL4"/>
</dbReference>
<dbReference type="PANTHER" id="PTHR10746:SF6">
    <property type="entry name" value="LARGE RIBOSOMAL SUBUNIT PROTEIN UL4M"/>
    <property type="match status" value="1"/>
</dbReference>
<dbReference type="SUPFAM" id="SSF52166">
    <property type="entry name" value="Ribosomal protein L4"/>
    <property type="match status" value="1"/>
</dbReference>